<reference evidence="2 3" key="1">
    <citation type="submission" date="2016-10" db="EMBL/GenBank/DDBJ databases">
        <authorList>
            <person name="de Groot N.N."/>
        </authorList>
    </citation>
    <scope>NUCLEOTIDE SEQUENCE [LARGE SCALE GENOMIC DNA]</scope>
    <source>
        <strain evidence="2 3">CGMCC 4.2022</strain>
    </source>
</reference>
<dbReference type="STRING" id="310781.SAMN05216259_102370"/>
<evidence type="ECO:0000313" key="2">
    <source>
        <dbReference type="EMBL" id="SDN02821.1"/>
    </source>
</evidence>
<dbReference type="PROSITE" id="PS51318">
    <property type="entry name" value="TAT"/>
    <property type="match status" value="1"/>
</dbReference>
<dbReference type="SUPFAM" id="SSF51445">
    <property type="entry name" value="(Trans)glycosidases"/>
    <property type="match status" value="1"/>
</dbReference>
<dbReference type="InterPro" id="IPR017853">
    <property type="entry name" value="GH"/>
</dbReference>
<keyword evidence="3" id="KW-1185">Reference proteome</keyword>
<feature type="compositionally biased region" description="Low complexity" evidence="1">
    <location>
        <begin position="376"/>
        <end position="386"/>
    </location>
</feature>
<evidence type="ECO:0008006" key="4">
    <source>
        <dbReference type="Google" id="ProtNLM"/>
    </source>
</evidence>
<dbReference type="Gene3D" id="3.20.20.80">
    <property type="entry name" value="Glycosidases"/>
    <property type="match status" value="1"/>
</dbReference>
<dbReference type="Proteomes" id="UP000199341">
    <property type="component" value="Unassembled WGS sequence"/>
</dbReference>
<evidence type="ECO:0000313" key="3">
    <source>
        <dbReference type="Proteomes" id="UP000199341"/>
    </source>
</evidence>
<dbReference type="InterPro" id="IPR006311">
    <property type="entry name" value="TAT_signal"/>
</dbReference>
<protein>
    <recommendedName>
        <fullName evidence="4">Glycoside hydrolase family 42 N-terminal domain-containing protein</fullName>
    </recommendedName>
</protein>
<dbReference type="RefSeq" id="WP_093783049.1">
    <property type="nucleotide sequence ID" value="NZ_FNIE01000002.1"/>
</dbReference>
<evidence type="ECO:0000256" key="1">
    <source>
        <dbReference type="SAM" id="MobiDB-lite"/>
    </source>
</evidence>
<name>A0A1G9Y2I7_9ACTN</name>
<accession>A0A1G9Y2I7</accession>
<proteinExistence type="predicted"/>
<organism evidence="2 3">
    <name type="scientific">Actinacidiphila guanduensis</name>
    <dbReference type="NCBI Taxonomy" id="310781"/>
    <lineage>
        <taxon>Bacteria</taxon>
        <taxon>Bacillati</taxon>
        <taxon>Actinomycetota</taxon>
        <taxon>Actinomycetes</taxon>
        <taxon>Kitasatosporales</taxon>
        <taxon>Streptomycetaceae</taxon>
        <taxon>Actinacidiphila</taxon>
    </lineage>
</organism>
<dbReference type="EMBL" id="FNIE01000002">
    <property type="protein sequence ID" value="SDN02821.1"/>
    <property type="molecule type" value="Genomic_DNA"/>
</dbReference>
<dbReference type="OrthoDB" id="2569184at2"/>
<gene>
    <name evidence="2" type="ORF">SAMN05216259_102370</name>
</gene>
<feature type="region of interest" description="Disordered" evidence="1">
    <location>
        <begin position="364"/>
        <end position="386"/>
    </location>
</feature>
<dbReference type="AlphaFoldDB" id="A0A1G9Y2I7"/>
<sequence length="468" mass="50325">MAEQDSPPSGRAARGVNRRGLLQAAGLGAGVLAAGTIAADRVAAHRHRAPADPGTADAADAADLPLISGPDFPIGLFWPPHPFESTEARYEEITDAGFTFLITGNYQNDEASANQALGLADKVGLKVLVAGDPRVQAMAQHLTVTDDRSVPSSLTTADAADWMTSAVGNYAHHPSFAGFNLYDEPPTTRFPNVGSLTRVLRDVAPSLLPYANINRGNGARYRAFVRKYLDAVRPSLISFDRYPILADGSIDTAYFDTWAIIREAALTARIPAWTYIQSTGFNGHAVPTPAQLAWQINTSLAYGCKGIQYFTYWTPDPARGEGYTQALITTDGQQTPLYQAARTLNTTWLQPTGRQLKPLTTETVHHANEPQPPTGTTPFTPGTHLTHTTGDPALLTLYTHPHQQNDTRHLLITNRHADKPAKPRVQINPAFAAACYDPAADTYTPVAGITLAPHLAPGAAALYRLTPA</sequence>